<sequence>MDGRSGRGHVHLLLKVAQMYYDEGATQAQIAREVGYSRPTISRLLTEARQRGIVTITISHPLERLIALEDALVDLYGLKAARVTDSEAGIPISESVGREAAQLLIGYGGHDKVIALSNGRSVAAVVRNMPRRHWARACVAQMIGSIGRGLTVEDSPAICRILADRIGGNYAQMPVPLMLESAALAGALQSEPQVAAALQLAAHADVALVGVGAVDASGVGGPILQPYITDEMAAEILALGAIGHICGHHFDARGRHIHTALCDRMIALDPLKLRDVPIVIGVAWEPAKARALKAAMAGGYLNTLVVDRETAELLLDED</sequence>
<dbReference type="Proteomes" id="UP000627538">
    <property type="component" value="Unassembled WGS sequence"/>
</dbReference>
<dbReference type="GO" id="GO:0003700">
    <property type="term" value="F:DNA-binding transcription factor activity"/>
    <property type="evidence" value="ECO:0007669"/>
    <property type="project" value="InterPro"/>
</dbReference>
<feature type="domain" description="RNA polymerase sigma-70 region 4" evidence="6">
    <location>
        <begin position="18"/>
        <end position="51"/>
    </location>
</feature>
<evidence type="ECO:0000313" key="7">
    <source>
        <dbReference type="EMBL" id="MBD3689684.1"/>
    </source>
</evidence>
<dbReference type="PANTHER" id="PTHR34294:SF1">
    <property type="entry name" value="TRANSCRIPTIONAL REGULATOR LSRR"/>
    <property type="match status" value="1"/>
</dbReference>
<evidence type="ECO:0000256" key="3">
    <source>
        <dbReference type="ARBA" id="ARBA00023125"/>
    </source>
</evidence>
<feature type="domain" description="Sugar-binding" evidence="5">
    <location>
        <begin position="61"/>
        <end position="315"/>
    </location>
</feature>
<comment type="similarity">
    <text evidence="1">Belongs to the SorC transcriptional regulatory family.</text>
</comment>
<organism evidence="7 8">
    <name type="scientific">Nanchangia anserum</name>
    <dbReference type="NCBI Taxonomy" id="2692125"/>
    <lineage>
        <taxon>Bacteria</taxon>
        <taxon>Bacillati</taxon>
        <taxon>Actinomycetota</taxon>
        <taxon>Actinomycetes</taxon>
        <taxon>Actinomycetales</taxon>
        <taxon>Actinomycetaceae</taxon>
        <taxon>Nanchangia</taxon>
    </lineage>
</organism>
<dbReference type="Pfam" id="PF04545">
    <property type="entry name" value="Sigma70_r4"/>
    <property type="match status" value="1"/>
</dbReference>
<dbReference type="AlphaFoldDB" id="A0A8I0G9L0"/>
<evidence type="ECO:0000259" key="6">
    <source>
        <dbReference type="Pfam" id="PF04545"/>
    </source>
</evidence>
<dbReference type="Gene3D" id="1.10.10.60">
    <property type="entry name" value="Homeodomain-like"/>
    <property type="match status" value="1"/>
</dbReference>
<evidence type="ECO:0000313" key="8">
    <source>
        <dbReference type="Proteomes" id="UP000627538"/>
    </source>
</evidence>
<dbReference type="InterPro" id="IPR037171">
    <property type="entry name" value="NagB/RpiA_transferase-like"/>
</dbReference>
<dbReference type="GO" id="GO:0006352">
    <property type="term" value="P:DNA-templated transcription initiation"/>
    <property type="evidence" value="ECO:0007669"/>
    <property type="project" value="InterPro"/>
</dbReference>
<gene>
    <name evidence="7" type="ORF">H8R10_05525</name>
</gene>
<reference evidence="7 8" key="1">
    <citation type="submission" date="2020-08" db="EMBL/GenBank/DDBJ databases">
        <title>Winkia gen. nov., sp. nov., isolated from faeces of the Anser albifrons in China.</title>
        <authorList>
            <person name="Liu Q."/>
        </authorList>
    </citation>
    <scope>NUCLEOTIDE SEQUENCE [LARGE SCALE GENOMIC DNA]</scope>
    <source>
        <strain evidence="7 8">C62</strain>
    </source>
</reference>
<dbReference type="EMBL" id="JACRUO010000001">
    <property type="protein sequence ID" value="MBD3689684.1"/>
    <property type="molecule type" value="Genomic_DNA"/>
</dbReference>
<dbReference type="PANTHER" id="PTHR34294">
    <property type="entry name" value="TRANSCRIPTIONAL REGULATOR-RELATED"/>
    <property type="match status" value="1"/>
</dbReference>
<dbReference type="GO" id="GO:0003677">
    <property type="term" value="F:DNA binding"/>
    <property type="evidence" value="ECO:0007669"/>
    <property type="project" value="UniProtKB-KW"/>
</dbReference>
<keyword evidence="8" id="KW-1185">Reference proteome</keyword>
<dbReference type="RefSeq" id="WP_191071713.1">
    <property type="nucleotide sequence ID" value="NZ_JACRUO010000001.1"/>
</dbReference>
<evidence type="ECO:0000256" key="1">
    <source>
        <dbReference type="ARBA" id="ARBA00010466"/>
    </source>
</evidence>
<dbReference type="Gene3D" id="3.40.50.1360">
    <property type="match status" value="1"/>
</dbReference>
<name>A0A8I0G9L0_9ACTO</name>
<evidence type="ECO:0000256" key="4">
    <source>
        <dbReference type="ARBA" id="ARBA00023163"/>
    </source>
</evidence>
<dbReference type="InterPro" id="IPR007630">
    <property type="entry name" value="RNA_pol_sigma70_r4"/>
</dbReference>
<dbReference type="Pfam" id="PF04198">
    <property type="entry name" value="Sugar-bind"/>
    <property type="match status" value="1"/>
</dbReference>
<accession>A0A8I0G9L0</accession>
<dbReference type="InterPro" id="IPR051054">
    <property type="entry name" value="SorC_transcr_regulators"/>
</dbReference>
<evidence type="ECO:0000256" key="2">
    <source>
        <dbReference type="ARBA" id="ARBA00023015"/>
    </source>
</evidence>
<proteinExistence type="inferred from homology"/>
<dbReference type="InterPro" id="IPR007324">
    <property type="entry name" value="Sugar-bd_dom_put"/>
</dbReference>
<keyword evidence="2" id="KW-0805">Transcription regulation</keyword>
<keyword evidence="3" id="KW-0238">DNA-binding</keyword>
<dbReference type="InterPro" id="IPR001387">
    <property type="entry name" value="Cro/C1-type_HTH"/>
</dbReference>
<comment type="caution">
    <text evidence="7">The sequence shown here is derived from an EMBL/GenBank/DDBJ whole genome shotgun (WGS) entry which is preliminary data.</text>
</comment>
<protein>
    <submittedName>
        <fullName evidence="7">Helix-turn-helix domain-containing protein</fullName>
    </submittedName>
</protein>
<dbReference type="GO" id="GO:0030246">
    <property type="term" value="F:carbohydrate binding"/>
    <property type="evidence" value="ECO:0007669"/>
    <property type="project" value="InterPro"/>
</dbReference>
<dbReference type="SUPFAM" id="SSF100950">
    <property type="entry name" value="NagB/RpiA/CoA transferase-like"/>
    <property type="match status" value="1"/>
</dbReference>
<keyword evidence="4" id="KW-0804">Transcription</keyword>
<dbReference type="CDD" id="cd00093">
    <property type="entry name" value="HTH_XRE"/>
    <property type="match status" value="1"/>
</dbReference>
<evidence type="ECO:0000259" key="5">
    <source>
        <dbReference type="Pfam" id="PF04198"/>
    </source>
</evidence>